<dbReference type="Pfam" id="PF01322">
    <property type="entry name" value="Cytochrom_C_2"/>
    <property type="match status" value="1"/>
</dbReference>
<evidence type="ECO:0000256" key="2">
    <source>
        <dbReference type="ARBA" id="ARBA00022617"/>
    </source>
</evidence>
<keyword evidence="10" id="KW-1185">Reference proteome</keyword>
<dbReference type="GO" id="GO:0042597">
    <property type="term" value="C:periplasmic space"/>
    <property type="evidence" value="ECO:0007669"/>
    <property type="project" value="InterPro"/>
</dbReference>
<evidence type="ECO:0000256" key="8">
    <source>
        <dbReference type="SAM" id="SignalP"/>
    </source>
</evidence>
<dbReference type="AlphaFoldDB" id="A0A317MQC8"/>
<sequence>MKKLLAAGIAGLLLAGTATMASAAKPEDAVKYRQGAFQVIKWNFGPLVGMAKGEVPYDAAKAAHHAELLALMSKEPWAGFTADSAKVDSDTKPEAWSQADKFKEHQQAFEAAADKLLAAAKTGDAGALKPAVGEVGKSCKACHDAFRKD</sequence>
<keyword evidence="8" id="KW-0732">Signal</keyword>
<dbReference type="GO" id="GO:0005506">
    <property type="term" value="F:iron ion binding"/>
    <property type="evidence" value="ECO:0007669"/>
    <property type="project" value="InterPro"/>
</dbReference>
<evidence type="ECO:0000313" key="9">
    <source>
        <dbReference type="EMBL" id="PWV58844.1"/>
    </source>
</evidence>
<proteinExistence type="predicted"/>
<reference evidence="9 10" key="1">
    <citation type="submission" date="2018-05" db="EMBL/GenBank/DDBJ databases">
        <title>Genomic Encyclopedia of Type Strains, Phase IV (KMG-IV): sequencing the most valuable type-strain genomes for metagenomic binning, comparative biology and taxonomic classification.</title>
        <authorList>
            <person name="Goeker M."/>
        </authorList>
    </citation>
    <scope>NUCLEOTIDE SEQUENCE [LARGE SCALE GENOMIC DNA]</scope>
    <source>
        <strain evidence="9 10">DSM 23606</strain>
    </source>
</reference>
<dbReference type="InterPro" id="IPR015984">
    <property type="entry name" value="Cyt_c_prime_subgr"/>
</dbReference>
<keyword evidence="3 6" id="KW-0479">Metal-binding</keyword>
<gene>
    <name evidence="9" type="ORF">C7443_11325</name>
</gene>
<protein>
    <submittedName>
        <fullName evidence="9">Cytochrome c556</fullName>
    </submittedName>
</protein>
<feature type="binding site" description="axial binding residue" evidence="6">
    <location>
        <position position="143"/>
    </location>
    <ligand>
        <name>heme c</name>
        <dbReference type="ChEBI" id="CHEBI:61717"/>
    </ligand>
    <ligandPart>
        <name>Fe</name>
        <dbReference type="ChEBI" id="CHEBI:18248"/>
    </ligandPart>
</feature>
<accession>A0A317MQC8</accession>
<dbReference type="Proteomes" id="UP000246569">
    <property type="component" value="Unassembled WGS sequence"/>
</dbReference>
<dbReference type="RefSeq" id="WP_110020049.1">
    <property type="nucleotide sequence ID" value="NZ_QGTJ01000013.1"/>
</dbReference>
<comment type="PTM">
    <text evidence="7">Binds 1 heme group per subunit.</text>
</comment>
<feature type="binding site" description="covalent" evidence="7">
    <location>
        <position position="139"/>
    </location>
    <ligand>
        <name>heme c</name>
        <dbReference type="ChEBI" id="CHEBI:61717"/>
    </ligand>
</feature>
<evidence type="ECO:0000313" key="10">
    <source>
        <dbReference type="Proteomes" id="UP000246569"/>
    </source>
</evidence>
<dbReference type="Gene3D" id="1.20.120.10">
    <property type="entry name" value="Cytochrome c/b562"/>
    <property type="match status" value="1"/>
</dbReference>
<dbReference type="PRINTS" id="PR00608">
    <property type="entry name" value="CYTCHROMECII"/>
</dbReference>
<dbReference type="InterPro" id="IPR010980">
    <property type="entry name" value="Cyt_c/b562"/>
</dbReference>
<keyword evidence="4" id="KW-0249">Electron transport</keyword>
<dbReference type="GO" id="GO:0022900">
    <property type="term" value="P:electron transport chain"/>
    <property type="evidence" value="ECO:0007669"/>
    <property type="project" value="InterPro"/>
</dbReference>
<feature type="binding site" description="covalent" evidence="7">
    <location>
        <position position="142"/>
    </location>
    <ligand>
        <name>heme c</name>
        <dbReference type="ChEBI" id="CHEBI:61717"/>
    </ligand>
</feature>
<keyword evidence="1" id="KW-0813">Transport</keyword>
<dbReference type="InterPro" id="IPR012127">
    <property type="entry name" value="Cyt_c_prime"/>
</dbReference>
<dbReference type="PIRSF" id="PIRSF000027">
    <property type="entry name" value="Cytc_c_prime"/>
    <property type="match status" value="1"/>
</dbReference>
<keyword evidence="5 6" id="KW-0408">Iron</keyword>
<dbReference type="SUPFAM" id="SSF47175">
    <property type="entry name" value="Cytochromes"/>
    <property type="match status" value="1"/>
</dbReference>
<evidence type="ECO:0000256" key="6">
    <source>
        <dbReference type="PIRSR" id="PIRSR000027-1"/>
    </source>
</evidence>
<evidence type="ECO:0000256" key="7">
    <source>
        <dbReference type="PIRSR" id="PIRSR000027-2"/>
    </source>
</evidence>
<evidence type="ECO:0000256" key="5">
    <source>
        <dbReference type="ARBA" id="ARBA00023004"/>
    </source>
</evidence>
<evidence type="ECO:0000256" key="3">
    <source>
        <dbReference type="ARBA" id="ARBA00022723"/>
    </source>
</evidence>
<keyword evidence="2 7" id="KW-0349">Heme</keyword>
<feature type="chain" id="PRO_5016257551" evidence="8">
    <location>
        <begin position="24"/>
        <end position="149"/>
    </location>
</feature>
<name>A0A317MQC8_9GAMM</name>
<dbReference type="GO" id="GO:0020037">
    <property type="term" value="F:heme binding"/>
    <property type="evidence" value="ECO:0007669"/>
    <property type="project" value="InterPro"/>
</dbReference>
<dbReference type="EMBL" id="QGTJ01000013">
    <property type="protein sequence ID" value="PWV58844.1"/>
    <property type="molecule type" value="Genomic_DNA"/>
</dbReference>
<comment type="caution">
    <text evidence="9">The sequence shown here is derived from an EMBL/GenBank/DDBJ whole genome shotgun (WGS) entry which is preliminary data.</text>
</comment>
<dbReference type="PROSITE" id="PS51009">
    <property type="entry name" value="CYTCII"/>
    <property type="match status" value="1"/>
</dbReference>
<dbReference type="GO" id="GO:0009055">
    <property type="term" value="F:electron transfer activity"/>
    <property type="evidence" value="ECO:0007669"/>
    <property type="project" value="InterPro"/>
</dbReference>
<feature type="signal peptide" evidence="8">
    <location>
        <begin position="1"/>
        <end position="23"/>
    </location>
</feature>
<evidence type="ECO:0000256" key="1">
    <source>
        <dbReference type="ARBA" id="ARBA00022448"/>
    </source>
</evidence>
<dbReference type="OrthoDB" id="5520910at2"/>
<dbReference type="InterPro" id="IPR002321">
    <property type="entry name" value="Cyt_c_II"/>
</dbReference>
<evidence type="ECO:0000256" key="4">
    <source>
        <dbReference type="ARBA" id="ARBA00022982"/>
    </source>
</evidence>
<organism evidence="9 10">
    <name type="scientific">Plasticicumulans acidivorans</name>
    <dbReference type="NCBI Taxonomy" id="886464"/>
    <lineage>
        <taxon>Bacteria</taxon>
        <taxon>Pseudomonadati</taxon>
        <taxon>Pseudomonadota</taxon>
        <taxon>Gammaproteobacteria</taxon>
        <taxon>Candidatus Competibacteraceae</taxon>
        <taxon>Plasticicumulans</taxon>
    </lineage>
</organism>